<name>L8JKY4_9BACT</name>
<comment type="caution">
    <text evidence="4">The sequence shown here is derived from an EMBL/GenBank/DDBJ whole genome shotgun (WGS) entry which is preliminary data.</text>
</comment>
<accession>L8JKY4</accession>
<dbReference type="InterPro" id="IPR001375">
    <property type="entry name" value="Peptidase_S9_cat"/>
</dbReference>
<dbReference type="InterPro" id="IPR011042">
    <property type="entry name" value="6-blade_b-propeller_TolB-like"/>
</dbReference>
<evidence type="ECO:0000256" key="2">
    <source>
        <dbReference type="SAM" id="SignalP"/>
    </source>
</evidence>
<organism evidence="4 5">
    <name type="scientific">Fulvivirga imtechensis AK7</name>
    <dbReference type="NCBI Taxonomy" id="1237149"/>
    <lineage>
        <taxon>Bacteria</taxon>
        <taxon>Pseudomonadati</taxon>
        <taxon>Bacteroidota</taxon>
        <taxon>Cytophagia</taxon>
        <taxon>Cytophagales</taxon>
        <taxon>Fulvivirgaceae</taxon>
        <taxon>Fulvivirga</taxon>
    </lineage>
</organism>
<dbReference type="Pfam" id="PF00326">
    <property type="entry name" value="Peptidase_S9"/>
    <property type="match status" value="1"/>
</dbReference>
<feature type="chain" id="PRO_5003993132" description="Peptidase S9 prolyl oligopeptidase catalytic domain-containing protein" evidence="2">
    <location>
        <begin position="25"/>
        <end position="828"/>
    </location>
</feature>
<dbReference type="STRING" id="1237149.C900_05704"/>
<dbReference type="Gene3D" id="3.40.50.1820">
    <property type="entry name" value="alpha/beta hydrolase"/>
    <property type="match status" value="1"/>
</dbReference>
<gene>
    <name evidence="4" type="ORF">C900_05704</name>
</gene>
<dbReference type="RefSeq" id="WP_009582814.1">
    <property type="nucleotide sequence ID" value="NZ_AMZN01000089.1"/>
</dbReference>
<protein>
    <recommendedName>
        <fullName evidence="3">Peptidase S9 prolyl oligopeptidase catalytic domain-containing protein</fullName>
    </recommendedName>
</protein>
<dbReference type="GO" id="GO:0006508">
    <property type="term" value="P:proteolysis"/>
    <property type="evidence" value="ECO:0007669"/>
    <property type="project" value="InterPro"/>
</dbReference>
<dbReference type="OrthoDB" id="6388416at2"/>
<dbReference type="eggNOG" id="COG1506">
    <property type="taxonomic scope" value="Bacteria"/>
</dbReference>
<dbReference type="AlphaFoldDB" id="L8JKY4"/>
<dbReference type="Proteomes" id="UP000011135">
    <property type="component" value="Unassembled WGS sequence"/>
</dbReference>
<keyword evidence="5" id="KW-1185">Reference proteome</keyword>
<dbReference type="GO" id="GO:0004252">
    <property type="term" value="F:serine-type endopeptidase activity"/>
    <property type="evidence" value="ECO:0007669"/>
    <property type="project" value="TreeGrafter"/>
</dbReference>
<dbReference type="PANTHER" id="PTHR42776">
    <property type="entry name" value="SERINE PEPTIDASE S9 FAMILY MEMBER"/>
    <property type="match status" value="1"/>
</dbReference>
<evidence type="ECO:0000256" key="1">
    <source>
        <dbReference type="ARBA" id="ARBA00022801"/>
    </source>
</evidence>
<dbReference type="SUPFAM" id="SSF82171">
    <property type="entry name" value="DPP6 N-terminal domain-like"/>
    <property type="match status" value="1"/>
</dbReference>
<reference evidence="4 5" key="1">
    <citation type="submission" date="2012-12" db="EMBL/GenBank/DDBJ databases">
        <title>Genome assembly of Fulvivirga imtechensis AK7.</title>
        <authorList>
            <person name="Nupur N."/>
            <person name="Khatri I."/>
            <person name="Kumar R."/>
            <person name="Subramanian S."/>
            <person name="Pinnaka A."/>
        </authorList>
    </citation>
    <scope>NUCLEOTIDE SEQUENCE [LARGE SCALE GENOMIC DNA]</scope>
    <source>
        <strain evidence="4 5">AK7</strain>
    </source>
</reference>
<evidence type="ECO:0000259" key="3">
    <source>
        <dbReference type="Pfam" id="PF00326"/>
    </source>
</evidence>
<keyword evidence="2" id="KW-0732">Signal</keyword>
<dbReference type="InterPro" id="IPR029058">
    <property type="entry name" value="AB_hydrolase_fold"/>
</dbReference>
<dbReference type="SUPFAM" id="SSF53474">
    <property type="entry name" value="alpha/beta-Hydrolases"/>
    <property type="match status" value="1"/>
</dbReference>
<dbReference type="Gene3D" id="2.120.10.30">
    <property type="entry name" value="TolB, C-terminal domain"/>
    <property type="match status" value="1"/>
</dbReference>
<sequence length="828" mass="93940">MKISLLTLLLLSFHCLLYIQGTMAQDKNPEDNANVWQSPDEDILKILHAPLLPTTSISPTKTHMLLTDPIIYPTLSELAAPMLKLAGIRVNPKNNYYHGRHGGTSPRILTIKNGKTVPLNIPERAEVMSADWAIDGQRFALSVGFEDRIELWMGDISGHVEKVPDMILNPLMDETVKWFPDQQKILVRRINDRGAAPQKPVIPSGPKILEDSGASARSTYESRNLLETAHDDELFTYYSQCELVIYNTKTKRKRVVGPAASYRYASISPDGKYLLVERLKKPWSHEVAWWRFANDIEVWDLEGKLVKTVVNQPLANEVPVHGVITGPRYVSWQPTTPHTLFWMEALDGGNPVAEVPFRDRLMRWKAPFDDQPEEVFKAEHRIQATIWGQSDGMLMVYQRERIKRWRYVWLLNVDKGTSRQWFDLNENDSYNDPGFPLFTQLENGNYVFKVEDGSIYFRGQGGTNDGDRPFVDKRNMETGETERIFRCVADKYEYFVDFGEESNSFIMSSESPTEVPNFYLAKFGQSIKAEAGEGTRAITKRPITKFKDPSPELRQIENKIVRYQRKDSVELSFQLLLPPDYKEGTRVPTVVYAYPLEYSGAETAGQVRGSSNRFMRIYGPSHKYFLMRGYAVLDNTAMPMVGDPETVYDSFVPQLAADAEAAVAKAVDMGIADPDRIGIIGHSHGGLMVANLLAHTDLFCAGIARSGSYNKTNQPYGFQGERRSLFEATQSYIDCSPTFFADKVNEPVLIIHGDDDSNPGTLTFQSEVFYEAVRGSGGTARLVLLPFEDHGYRAKESIEHVLWEQINWFDKYVKNRKITDASAKEKKP</sequence>
<proteinExistence type="predicted"/>
<feature type="domain" description="Peptidase S9 prolyl oligopeptidase catalytic" evidence="3">
    <location>
        <begin position="657"/>
        <end position="815"/>
    </location>
</feature>
<evidence type="ECO:0000313" key="4">
    <source>
        <dbReference type="EMBL" id="ELR68878.1"/>
    </source>
</evidence>
<keyword evidence="1" id="KW-0378">Hydrolase</keyword>
<dbReference type="EMBL" id="AMZN01000089">
    <property type="protein sequence ID" value="ELR68878.1"/>
    <property type="molecule type" value="Genomic_DNA"/>
</dbReference>
<dbReference type="PANTHER" id="PTHR42776:SF28">
    <property type="entry name" value="GLUTAMYL ENDOPEPTIDASE, CHLOROPLASTIC-RELATED"/>
    <property type="match status" value="1"/>
</dbReference>
<feature type="signal peptide" evidence="2">
    <location>
        <begin position="1"/>
        <end position="24"/>
    </location>
</feature>
<evidence type="ECO:0000313" key="5">
    <source>
        <dbReference type="Proteomes" id="UP000011135"/>
    </source>
</evidence>